<proteinExistence type="predicted"/>
<dbReference type="RefSeq" id="WP_120104892.1">
    <property type="nucleotide sequence ID" value="NZ_CP028887.1"/>
</dbReference>
<dbReference type="AlphaFoldDB" id="A0A386PN88"/>
<gene>
    <name evidence="1" type="ORF">DB313_05550</name>
</gene>
<geneLocation type="plasmid" evidence="2">
    <name>lp32-b</name>
</geneLocation>
<evidence type="ECO:0000313" key="1">
    <source>
        <dbReference type="EMBL" id="AYE36971.1"/>
    </source>
</evidence>
<sequence length="81" mass="9021">MRTKLEARKVDLKRHSACKALLAYKIIATGKGSISADTIFTTNGDRQYRITENITFNKDSDIAATLEALNERANYNLESGI</sequence>
<evidence type="ECO:0000313" key="2">
    <source>
        <dbReference type="Proteomes" id="UP000275571"/>
    </source>
</evidence>
<reference evidence="1 2" key="1">
    <citation type="journal article" date="2018" name="Infect. Genet. Evol.">
        <title>Genome-wide analysis of Borrelia turcica and 'Candidatus Borrelia tachyglossi' shows relapsing fever-like genomes with unique genomic links to Lyme disease Borrelia.</title>
        <authorList>
            <person name="Gofton A.W."/>
            <person name="Margos G."/>
            <person name="Fingerle V."/>
            <person name="Hepner S."/>
            <person name="Loh S.M."/>
            <person name="Ryan U."/>
            <person name="Irwin P."/>
            <person name="Oskam C.L."/>
        </authorList>
    </citation>
    <scope>NUCLEOTIDE SEQUENCE [LARGE SCALE GENOMIC DNA]</scope>
    <source>
        <strain evidence="1 2">IST7</strain>
        <plasmid evidence="1">lp32-B</plasmid>
    </source>
</reference>
<name>A0A386PN88_9SPIR</name>
<protein>
    <submittedName>
        <fullName evidence="1">Uncharacterized protein</fullName>
    </submittedName>
</protein>
<dbReference type="Proteomes" id="UP000275571">
    <property type="component" value="Plasmid lp32-B"/>
</dbReference>
<keyword evidence="1" id="KW-0614">Plasmid</keyword>
<dbReference type="EMBL" id="CP028887">
    <property type="protein sequence ID" value="AYE36971.1"/>
    <property type="molecule type" value="Genomic_DNA"/>
</dbReference>
<accession>A0A386PN88</accession>
<dbReference type="KEGG" id="btur:DB313_05550"/>
<organism evidence="1 2">
    <name type="scientific">Borrelia turcica IST7</name>
    <dbReference type="NCBI Taxonomy" id="1104446"/>
    <lineage>
        <taxon>Bacteria</taxon>
        <taxon>Pseudomonadati</taxon>
        <taxon>Spirochaetota</taxon>
        <taxon>Spirochaetia</taxon>
        <taxon>Spirochaetales</taxon>
        <taxon>Borreliaceae</taxon>
        <taxon>Borrelia</taxon>
    </lineage>
</organism>
<keyword evidence="2" id="KW-1185">Reference proteome</keyword>